<feature type="non-terminal residue" evidence="2">
    <location>
        <position position="1"/>
    </location>
</feature>
<sequence>TSQKGVSLFTLSPLQAARAIAAGLLMGAAAGFAVTYHFGLLTLLLAFAYGGFAGEMIRRASERKRGAKMEVIAGVTMVAGALGGRMLVAAMQLASQVHGRPPLGVLDVIASLVVHTPIPAIALLIAAAGAVSRIRCS</sequence>
<evidence type="ECO:0000313" key="2">
    <source>
        <dbReference type="EMBL" id="GAG45966.1"/>
    </source>
</evidence>
<reference evidence="2" key="1">
    <citation type="journal article" date="2014" name="Front. Microbiol.">
        <title>High frequency of phylogenetically diverse reductive dehalogenase-homologous genes in deep subseafloor sedimentary metagenomes.</title>
        <authorList>
            <person name="Kawai M."/>
            <person name="Futagami T."/>
            <person name="Toyoda A."/>
            <person name="Takaki Y."/>
            <person name="Nishi S."/>
            <person name="Hori S."/>
            <person name="Arai W."/>
            <person name="Tsubouchi T."/>
            <person name="Morono Y."/>
            <person name="Uchiyama I."/>
            <person name="Ito T."/>
            <person name="Fujiyama A."/>
            <person name="Inagaki F."/>
            <person name="Takami H."/>
        </authorList>
    </citation>
    <scope>NUCLEOTIDE SEQUENCE</scope>
    <source>
        <strain evidence="2">Expedition CK06-06</strain>
    </source>
</reference>
<evidence type="ECO:0000256" key="1">
    <source>
        <dbReference type="SAM" id="Phobius"/>
    </source>
</evidence>
<dbReference type="EMBL" id="BARS01055467">
    <property type="protein sequence ID" value="GAG45966.1"/>
    <property type="molecule type" value="Genomic_DNA"/>
</dbReference>
<keyword evidence="1" id="KW-0472">Membrane</keyword>
<feature type="transmembrane region" description="Helical" evidence="1">
    <location>
        <begin position="29"/>
        <end position="50"/>
    </location>
</feature>
<protein>
    <submittedName>
        <fullName evidence="2">Uncharacterized protein</fullName>
    </submittedName>
</protein>
<gene>
    <name evidence="2" type="ORF">S01H1_81893</name>
</gene>
<comment type="caution">
    <text evidence="2">The sequence shown here is derived from an EMBL/GenBank/DDBJ whole genome shotgun (WGS) entry which is preliminary data.</text>
</comment>
<organism evidence="2">
    <name type="scientific">marine sediment metagenome</name>
    <dbReference type="NCBI Taxonomy" id="412755"/>
    <lineage>
        <taxon>unclassified sequences</taxon>
        <taxon>metagenomes</taxon>
        <taxon>ecological metagenomes</taxon>
    </lineage>
</organism>
<feature type="transmembrane region" description="Helical" evidence="1">
    <location>
        <begin position="71"/>
        <end position="88"/>
    </location>
</feature>
<feature type="transmembrane region" description="Helical" evidence="1">
    <location>
        <begin position="108"/>
        <end position="131"/>
    </location>
</feature>
<accession>X0ZC80</accession>
<proteinExistence type="predicted"/>
<keyword evidence="1" id="KW-0812">Transmembrane</keyword>
<keyword evidence="1" id="KW-1133">Transmembrane helix</keyword>
<name>X0ZC80_9ZZZZ</name>
<dbReference type="AlphaFoldDB" id="X0ZC80"/>